<feature type="region of interest" description="Disordered" evidence="1">
    <location>
        <begin position="393"/>
        <end position="436"/>
    </location>
</feature>
<feature type="region of interest" description="Disordered" evidence="1">
    <location>
        <begin position="306"/>
        <end position="375"/>
    </location>
</feature>
<accession>A0AAJ0F7T6</accession>
<feature type="region of interest" description="Disordered" evidence="1">
    <location>
        <begin position="846"/>
        <end position="1008"/>
    </location>
</feature>
<evidence type="ECO:0000259" key="2">
    <source>
        <dbReference type="Pfam" id="PF10382"/>
    </source>
</evidence>
<feature type="region of interest" description="Disordered" evidence="1">
    <location>
        <begin position="220"/>
        <end position="293"/>
    </location>
</feature>
<feature type="compositionally biased region" description="Low complexity" evidence="1">
    <location>
        <begin position="233"/>
        <end position="243"/>
    </location>
</feature>
<name>A0AAJ0F7T6_9PEZI</name>
<dbReference type="PANTHER" id="PTHR28535">
    <property type="entry name" value="ZINC FINGER GRF-TYPE CONTAINING 1"/>
    <property type="match status" value="1"/>
</dbReference>
<dbReference type="AlphaFoldDB" id="A0AAJ0F7T6"/>
<dbReference type="Proteomes" id="UP001239445">
    <property type="component" value="Unassembled WGS sequence"/>
</dbReference>
<dbReference type="Pfam" id="PF10382">
    <property type="entry name" value="ZGRF1-like_N"/>
    <property type="match status" value="1"/>
</dbReference>
<feature type="region of interest" description="Disordered" evidence="1">
    <location>
        <begin position="108"/>
        <end position="206"/>
    </location>
</feature>
<protein>
    <recommendedName>
        <fullName evidence="2">5'-3' DNA helicase ZGRF1-like N-terminal domain-containing protein</fullName>
    </recommendedName>
</protein>
<gene>
    <name evidence="3" type="ORF">QBC47DRAFT_136815</name>
</gene>
<proteinExistence type="predicted"/>
<feature type="compositionally biased region" description="Basic and acidic residues" evidence="1">
    <location>
        <begin position="766"/>
        <end position="783"/>
    </location>
</feature>
<sequence length="1008" mass="109743">MPSLTSSAAHDPNGGTTAPVLEFVCLFTHDLKRKQKRWQDGRLKYHTFNKRVMVYDERGNFVGDMHWHRDWDFDEGEEVELERGGVIVQVAECVGRKDQDLSELLDKRAKEKEQRAASRPLMLRPPNAAAPMQRTPAPQDHFQTRHRPLHQLIGTPTGHHGRALVPTESPFEQKQRADSNLQNPDAGRSGKRRKYDTTPPSKMGYAQSLFGAPLTLSAVPLSSAPPRRPPATKPSSSPSAAVVDLVTQSPATQSSATAPPTSLLKPTGRNRPPLETASSARESRKAVAVSSVNVKDRPTDARVVSSYFDDTDIDDPIDQSHTPHLDVDTEVVSGDDRSVALSAEQHKDDEDSKASRRKRPGGLAGHTNEVDRPNDVVSMKTLARPIVTEKLARAKVQKKSAAERRDQSLTRSLSPLREATPNRILRPPDDVNVENNIPRKGARAELRLKSRQKRGLLMASEAPKKPKRSKTEKMSGAAVEKDVAISELPRPDPVRIPLDGLSTSAQPSGAPACSPTGKRISAANASVSGSLSRAREFDTESVSFCSKETVNIDSFDDTPRASADFQERDVDEDSGAGNPFGYIPDMVADSVPPTQEPDQNNTYLTTKRTKPRRKSLKNDRNRSGSDTDTDPPEQLARKRVVISETAMREAEPVDDAPTVTAMKRRRAIVSDPEDSDQHLPRVPVGPRLAKLSRRGVRSKEVIGFILSSSPIPEPSPPSRRAALAPFSFVSSPEPSSAEVAKEGEGVEYVLTELTTGGKCSPLPLPDAHRDPDVTSLRLDDLDGQKLQQTNSHEEPPIRMESDSAGEITMLSGTEKEAIRGGVARRGMVRALDGDMDGSLSASETLADLRNCSNSDNKPANAGPRSVTDGNAEENDVQPTLHKDVDSHVRPMVTGHPGEAREADNRAPDMACAANAPQKSRPRITNPASRGRKAALKSDAAGQVPKSILPPPEPVSARLRVQVAPEIRKDSNGNERPKRTMRFPGFSSARGGGPWSREAHDLLESGRPV</sequence>
<feature type="region of interest" description="Disordered" evidence="1">
    <location>
        <begin position="756"/>
        <end position="804"/>
    </location>
</feature>
<dbReference type="GO" id="GO:0006302">
    <property type="term" value="P:double-strand break repair"/>
    <property type="evidence" value="ECO:0007669"/>
    <property type="project" value="TreeGrafter"/>
</dbReference>
<dbReference type="GO" id="GO:0005634">
    <property type="term" value="C:nucleus"/>
    <property type="evidence" value="ECO:0007669"/>
    <property type="project" value="TreeGrafter"/>
</dbReference>
<comment type="caution">
    <text evidence="3">The sequence shown here is derived from an EMBL/GenBank/DDBJ whole genome shotgun (WGS) entry which is preliminary data.</text>
</comment>
<feature type="compositionally biased region" description="Basic and acidic residues" evidence="1">
    <location>
        <begin position="965"/>
        <end position="977"/>
    </location>
</feature>
<dbReference type="InterPro" id="IPR052800">
    <property type="entry name" value="DNA_Repair_Helicase_ZGRF1"/>
</dbReference>
<feature type="compositionally biased region" description="Basic and acidic residues" evidence="1">
    <location>
        <begin position="469"/>
        <end position="493"/>
    </location>
</feature>
<feature type="compositionally biased region" description="Basic and acidic residues" evidence="1">
    <location>
        <begin position="897"/>
        <end position="906"/>
    </location>
</feature>
<dbReference type="InterPro" id="IPR018838">
    <property type="entry name" value="ZGRF1-like_N"/>
</dbReference>
<feature type="compositionally biased region" description="Basic and acidic residues" evidence="1">
    <location>
        <begin position="791"/>
        <end position="801"/>
    </location>
</feature>
<feature type="compositionally biased region" description="Polar residues" evidence="1">
    <location>
        <begin position="246"/>
        <end position="260"/>
    </location>
</feature>
<dbReference type="PANTHER" id="PTHR28535:SF1">
    <property type="entry name" value="PROTEIN ZGRF1"/>
    <property type="match status" value="1"/>
</dbReference>
<feature type="domain" description="5'-3' DNA helicase ZGRF1-like N-terminal" evidence="2">
    <location>
        <begin position="20"/>
        <end position="101"/>
    </location>
</feature>
<feature type="region of interest" description="Disordered" evidence="1">
    <location>
        <begin position="453"/>
        <end position="661"/>
    </location>
</feature>
<dbReference type="GO" id="GO:0035861">
    <property type="term" value="C:site of double-strand break"/>
    <property type="evidence" value="ECO:0007669"/>
    <property type="project" value="TreeGrafter"/>
</dbReference>
<feature type="compositionally biased region" description="Polar residues" evidence="1">
    <location>
        <begin position="540"/>
        <end position="552"/>
    </location>
</feature>
<evidence type="ECO:0000256" key="1">
    <source>
        <dbReference type="SAM" id="MobiDB-lite"/>
    </source>
</evidence>
<evidence type="ECO:0000313" key="3">
    <source>
        <dbReference type="EMBL" id="KAK1758321.1"/>
    </source>
</evidence>
<feature type="compositionally biased region" description="Basic and acidic residues" evidence="1">
    <location>
        <begin position="616"/>
        <end position="625"/>
    </location>
</feature>
<organism evidence="3 4">
    <name type="scientific">Echria macrotheca</name>
    <dbReference type="NCBI Taxonomy" id="438768"/>
    <lineage>
        <taxon>Eukaryota</taxon>
        <taxon>Fungi</taxon>
        <taxon>Dikarya</taxon>
        <taxon>Ascomycota</taxon>
        <taxon>Pezizomycotina</taxon>
        <taxon>Sordariomycetes</taxon>
        <taxon>Sordariomycetidae</taxon>
        <taxon>Sordariales</taxon>
        <taxon>Schizotheciaceae</taxon>
        <taxon>Echria</taxon>
    </lineage>
</organism>
<feature type="compositionally biased region" description="Polar residues" evidence="1">
    <location>
        <begin position="592"/>
        <end position="606"/>
    </location>
</feature>
<keyword evidence="4" id="KW-1185">Reference proteome</keyword>
<reference evidence="3" key="1">
    <citation type="submission" date="2023-06" db="EMBL/GenBank/DDBJ databases">
        <title>Genome-scale phylogeny and comparative genomics of the fungal order Sordariales.</title>
        <authorList>
            <consortium name="Lawrence Berkeley National Laboratory"/>
            <person name="Hensen N."/>
            <person name="Bonometti L."/>
            <person name="Westerberg I."/>
            <person name="Brannstrom I.O."/>
            <person name="Guillou S."/>
            <person name="Cros-Aarteil S."/>
            <person name="Calhoun S."/>
            <person name="Haridas S."/>
            <person name="Kuo A."/>
            <person name="Mondo S."/>
            <person name="Pangilinan J."/>
            <person name="Riley R."/>
            <person name="Labutti K."/>
            <person name="Andreopoulos B."/>
            <person name="Lipzen A."/>
            <person name="Chen C."/>
            <person name="Yanf M."/>
            <person name="Daum C."/>
            <person name="Ng V."/>
            <person name="Clum A."/>
            <person name="Steindorff A."/>
            <person name="Ohm R."/>
            <person name="Martin F."/>
            <person name="Silar P."/>
            <person name="Natvig D."/>
            <person name="Lalanne C."/>
            <person name="Gautier V."/>
            <person name="Ament-Velasquez S.L."/>
            <person name="Kruys A."/>
            <person name="Hutchinson M.I."/>
            <person name="Powell A.J."/>
            <person name="Barry K."/>
            <person name="Miller A.N."/>
            <person name="Grigoriev I.V."/>
            <person name="Debuchy R."/>
            <person name="Gladieux P."/>
            <person name="Thoren M.H."/>
            <person name="Johannesson H."/>
        </authorList>
    </citation>
    <scope>NUCLEOTIDE SEQUENCE</scope>
    <source>
        <strain evidence="3">PSN4</strain>
    </source>
</reference>
<feature type="compositionally biased region" description="Basic and acidic residues" evidence="1">
    <location>
        <begin position="334"/>
        <end position="354"/>
    </location>
</feature>
<feature type="compositionally biased region" description="Basic and acidic residues" evidence="1">
    <location>
        <begin position="996"/>
        <end position="1008"/>
    </location>
</feature>
<evidence type="ECO:0000313" key="4">
    <source>
        <dbReference type="Proteomes" id="UP001239445"/>
    </source>
</evidence>
<dbReference type="EMBL" id="MU839829">
    <property type="protein sequence ID" value="KAK1758321.1"/>
    <property type="molecule type" value="Genomic_DNA"/>
</dbReference>